<evidence type="ECO:0000313" key="3">
    <source>
        <dbReference type="EMBL" id="SVC90019.1"/>
    </source>
</evidence>
<keyword evidence="2" id="KW-0143">Chaperone</keyword>
<dbReference type="PANTHER" id="PTHR11528">
    <property type="entry name" value="HEAT SHOCK PROTEIN 90 FAMILY MEMBER"/>
    <property type="match status" value="1"/>
</dbReference>
<dbReference type="InterPro" id="IPR001404">
    <property type="entry name" value="Hsp90_fam"/>
</dbReference>
<name>A0A382QWY9_9ZZZZ</name>
<proteinExistence type="inferred from homology"/>
<gene>
    <name evidence="3" type="ORF">METZ01_LOCUS342873</name>
</gene>
<dbReference type="Gene3D" id="3.30.230.80">
    <property type="match status" value="1"/>
</dbReference>
<dbReference type="Gene3D" id="1.20.120.790">
    <property type="entry name" value="Heat shock protein 90, C-terminal domain"/>
    <property type="match status" value="1"/>
</dbReference>
<reference evidence="3" key="1">
    <citation type="submission" date="2018-05" db="EMBL/GenBank/DDBJ databases">
        <authorList>
            <person name="Lanie J.A."/>
            <person name="Ng W.-L."/>
            <person name="Kazmierczak K.M."/>
            <person name="Andrzejewski T.M."/>
            <person name="Davidsen T.M."/>
            <person name="Wayne K.J."/>
            <person name="Tettelin H."/>
            <person name="Glass J.I."/>
            <person name="Rusch D."/>
            <person name="Podicherti R."/>
            <person name="Tsui H.-C.T."/>
            <person name="Winkler M.E."/>
        </authorList>
    </citation>
    <scope>NUCLEOTIDE SEQUENCE</scope>
</reference>
<feature type="non-terminal residue" evidence="3">
    <location>
        <position position="327"/>
    </location>
</feature>
<dbReference type="Gene3D" id="3.40.50.11260">
    <property type="match status" value="1"/>
</dbReference>
<sequence length="327" mass="36493">RAEGRFEYTALLYVPDMRPFDLFDPARAHRVRLYVKRVFITEECDGLVPGYLRFIRGIVDCNDLPLNVSRETLQHNPLLAKISSGLVKRILSELEKKAKKEPDIYAEFWENFGAVLKEGIYEASDSREKLMKLARFRSLTSGEKWISLDDYVAALTEGQEAIYYLSGSADVGLESSPQLEGFKARGIDVLFMTDPVDQFWLPTAADFDGKAFRSITQGSADLDKFETVKNSSDEDAAAAAAADHESASDGDMDKLIALVKLTLGEDVKDVRTSSRLTESPVCLVADEGDVDMHFERLLRQHQQPVTGQKRVLEINPGHSLTRALAAL</sequence>
<dbReference type="EMBL" id="UINC01117534">
    <property type="protein sequence ID" value="SVC90019.1"/>
    <property type="molecule type" value="Genomic_DNA"/>
</dbReference>
<organism evidence="3">
    <name type="scientific">marine metagenome</name>
    <dbReference type="NCBI Taxonomy" id="408172"/>
    <lineage>
        <taxon>unclassified sequences</taxon>
        <taxon>metagenomes</taxon>
        <taxon>ecological metagenomes</taxon>
    </lineage>
</organism>
<dbReference type="GO" id="GO:0005524">
    <property type="term" value="F:ATP binding"/>
    <property type="evidence" value="ECO:0007669"/>
    <property type="project" value="InterPro"/>
</dbReference>
<evidence type="ECO:0008006" key="4">
    <source>
        <dbReference type="Google" id="ProtNLM"/>
    </source>
</evidence>
<dbReference type="AlphaFoldDB" id="A0A382QWY9"/>
<dbReference type="SUPFAM" id="SSF110942">
    <property type="entry name" value="HSP90 C-terminal domain"/>
    <property type="match status" value="1"/>
</dbReference>
<dbReference type="Pfam" id="PF00183">
    <property type="entry name" value="HSP90"/>
    <property type="match status" value="1"/>
</dbReference>
<evidence type="ECO:0000256" key="1">
    <source>
        <dbReference type="ARBA" id="ARBA00008239"/>
    </source>
</evidence>
<dbReference type="InterPro" id="IPR037196">
    <property type="entry name" value="HSP90_C"/>
</dbReference>
<dbReference type="SUPFAM" id="SSF54211">
    <property type="entry name" value="Ribosomal protein S5 domain 2-like"/>
    <property type="match status" value="1"/>
</dbReference>
<feature type="non-terminal residue" evidence="3">
    <location>
        <position position="1"/>
    </location>
</feature>
<dbReference type="GO" id="GO:0140662">
    <property type="term" value="F:ATP-dependent protein folding chaperone"/>
    <property type="evidence" value="ECO:0007669"/>
    <property type="project" value="InterPro"/>
</dbReference>
<evidence type="ECO:0000256" key="2">
    <source>
        <dbReference type="ARBA" id="ARBA00023186"/>
    </source>
</evidence>
<dbReference type="GO" id="GO:0051082">
    <property type="term" value="F:unfolded protein binding"/>
    <property type="evidence" value="ECO:0007669"/>
    <property type="project" value="InterPro"/>
</dbReference>
<protein>
    <recommendedName>
        <fullName evidence="4">Molecular chaperone HtpG</fullName>
    </recommendedName>
</protein>
<dbReference type="InterPro" id="IPR020568">
    <property type="entry name" value="Ribosomal_Su5_D2-typ_SF"/>
</dbReference>
<comment type="similarity">
    <text evidence="1">Belongs to the heat shock protein 90 family.</text>
</comment>
<dbReference type="GO" id="GO:0016887">
    <property type="term" value="F:ATP hydrolysis activity"/>
    <property type="evidence" value="ECO:0007669"/>
    <property type="project" value="InterPro"/>
</dbReference>
<accession>A0A382QWY9</accession>